<protein>
    <submittedName>
        <fullName evidence="2">Uncharacterized protein</fullName>
    </submittedName>
</protein>
<accession>A0A653BXZ4</accession>
<sequence length="89" mass="9434">MAKRVATAWATSTFGQVEMEGRMTTATAMDTQQACGQSASTAPSMTDRMHTTTRAALPPSPLPSATALRILTLEWLLPICTANAQLPTP</sequence>
<dbReference type="AlphaFoldDB" id="A0A653BXZ4"/>
<name>A0A653BXZ4_CALMS</name>
<evidence type="ECO:0000313" key="2">
    <source>
        <dbReference type="EMBL" id="VEN40433.1"/>
    </source>
</evidence>
<feature type="compositionally biased region" description="Polar residues" evidence="1">
    <location>
        <begin position="35"/>
        <end position="44"/>
    </location>
</feature>
<dbReference type="OrthoDB" id="300641at2759"/>
<evidence type="ECO:0000313" key="3">
    <source>
        <dbReference type="Proteomes" id="UP000410492"/>
    </source>
</evidence>
<proteinExistence type="predicted"/>
<feature type="compositionally biased region" description="Low complexity" evidence="1">
    <location>
        <begin position="52"/>
        <end position="61"/>
    </location>
</feature>
<gene>
    <name evidence="2" type="ORF">CALMAC_LOCUS4596</name>
</gene>
<organism evidence="2 3">
    <name type="scientific">Callosobruchus maculatus</name>
    <name type="common">Southern cowpea weevil</name>
    <name type="synonym">Pulse bruchid</name>
    <dbReference type="NCBI Taxonomy" id="64391"/>
    <lineage>
        <taxon>Eukaryota</taxon>
        <taxon>Metazoa</taxon>
        <taxon>Ecdysozoa</taxon>
        <taxon>Arthropoda</taxon>
        <taxon>Hexapoda</taxon>
        <taxon>Insecta</taxon>
        <taxon>Pterygota</taxon>
        <taxon>Neoptera</taxon>
        <taxon>Endopterygota</taxon>
        <taxon>Coleoptera</taxon>
        <taxon>Polyphaga</taxon>
        <taxon>Cucujiformia</taxon>
        <taxon>Chrysomeloidea</taxon>
        <taxon>Chrysomelidae</taxon>
        <taxon>Bruchinae</taxon>
        <taxon>Bruchini</taxon>
        <taxon>Callosobruchus</taxon>
    </lineage>
</organism>
<feature type="region of interest" description="Disordered" evidence="1">
    <location>
        <begin position="29"/>
        <end position="61"/>
    </location>
</feature>
<dbReference type="Proteomes" id="UP000410492">
    <property type="component" value="Unassembled WGS sequence"/>
</dbReference>
<keyword evidence="3" id="KW-1185">Reference proteome</keyword>
<reference evidence="2 3" key="1">
    <citation type="submission" date="2019-01" db="EMBL/GenBank/DDBJ databases">
        <authorList>
            <person name="Sayadi A."/>
        </authorList>
    </citation>
    <scope>NUCLEOTIDE SEQUENCE [LARGE SCALE GENOMIC DNA]</scope>
</reference>
<evidence type="ECO:0000256" key="1">
    <source>
        <dbReference type="SAM" id="MobiDB-lite"/>
    </source>
</evidence>
<dbReference type="EMBL" id="CAACVG010006536">
    <property type="protein sequence ID" value="VEN40433.1"/>
    <property type="molecule type" value="Genomic_DNA"/>
</dbReference>